<dbReference type="EC" id="3.2.2.27" evidence="3"/>
<dbReference type="GO" id="GO:0051539">
    <property type="term" value="F:4 iron, 4 sulfur cluster binding"/>
    <property type="evidence" value="ECO:0007669"/>
    <property type="project" value="UniProtKB-KW"/>
</dbReference>
<sequence>MSRKGIDPKIVEVLEWTCRFWQDAGIYHVPVAGKRGKQPDEDFRRKSKELSDLEAELKDCTRCRLCEGRTNLVFGDGNPAAELVFVGEGPGHDEDMQGKPFVGQAGRLLTKMIRAIGLDRSQVYICNVVKCRPPNNRTPQADEIAACSPFMFRQLEIINPKVICLLGACAASTVLRLSKSISAIRGKALKWRGINVVPTYHPAYLLRNPRAKSKAWEDFKLLYSLLKAPN</sequence>
<proteinExistence type="inferred from homology"/>
<dbReference type="GO" id="GO:0046872">
    <property type="term" value="F:metal ion binding"/>
    <property type="evidence" value="ECO:0007669"/>
    <property type="project" value="UniProtKB-KW"/>
</dbReference>
<dbReference type="GO" id="GO:0006281">
    <property type="term" value="P:DNA repair"/>
    <property type="evidence" value="ECO:0007669"/>
    <property type="project" value="UniProtKB-KW"/>
</dbReference>
<dbReference type="SUPFAM" id="SSF52141">
    <property type="entry name" value="Uracil-DNA glycosylase-like"/>
    <property type="match status" value="1"/>
</dbReference>
<dbReference type="InterPro" id="IPR005273">
    <property type="entry name" value="Ura-DNA_glyco_family4"/>
</dbReference>
<keyword evidence="11" id="KW-0234">DNA repair</keyword>
<comment type="catalytic activity">
    <reaction evidence="1">
        <text>Hydrolyzes single-stranded DNA or mismatched double-stranded DNA and polynucleotides, releasing free uracil.</text>
        <dbReference type="EC" id="3.2.2.27"/>
    </reaction>
</comment>
<feature type="domain" description="Uracil-DNA glycosylase-like" evidence="12">
    <location>
        <begin position="74"/>
        <end position="220"/>
    </location>
</feature>
<dbReference type="GO" id="GO:0004844">
    <property type="term" value="F:uracil DNA N-glycosylase activity"/>
    <property type="evidence" value="ECO:0007669"/>
    <property type="project" value="UniProtKB-EC"/>
</dbReference>
<dbReference type="SMART" id="SM00987">
    <property type="entry name" value="UreE_C"/>
    <property type="match status" value="1"/>
</dbReference>
<reference evidence="13" key="1">
    <citation type="journal article" date="2020" name="mSystems">
        <title>Genome- and Community-Level Interaction Insights into Carbon Utilization and Element Cycling Functions of Hydrothermarchaeota in Hydrothermal Sediment.</title>
        <authorList>
            <person name="Zhou Z."/>
            <person name="Liu Y."/>
            <person name="Xu W."/>
            <person name="Pan J."/>
            <person name="Luo Z.H."/>
            <person name="Li M."/>
        </authorList>
    </citation>
    <scope>NUCLEOTIDE SEQUENCE [LARGE SCALE GENOMIC DNA]</scope>
    <source>
        <strain evidence="13">HyVt-19</strain>
    </source>
</reference>
<evidence type="ECO:0000256" key="2">
    <source>
        <dbReference type="ARBA" id="ARBA00006521"/>
    </source>
</evidence>
<evidence type="ECO:0000256" key="3">
    <source>
        <dbReference type="ARBA" id="ARBA00012030"/>
    </source>
</evidence>
<keyword evidence="6" id="KW-0479">Metal-binding</keyword>
<dbReference type="InterPro" id="IPR051536">
    <property type="entry name" value="UDG_Type-4/5"/>
</dbReference>
<comment type="similarity">
    <text evidence="2">Belongs to the uracil-DNA glycosylase (UDG) superfamily. Type 4 (UDGa) family.</text>
</comment>
<dbReference type="Pfam" id="PF03167">
    <property type="entry name" value="UDG"/>
    <property type="match status" value="1"/>
</dbReference>
<dbReference type="PANTHER" id="PTHR33693">
    <property type="entry name" value="TYPE-5 URACIL-DNA GLYCOSYLASE"/>
    <property type="match status" value="1"/>
</dbReference>
<gene>
    <name evidence="13" type="ORF">ENG14_06425</name>
</gene>
<evidence type="ECO:0000256" key="11">
    <source>
        <dbReference type="ARBA" id="ARBA00023204"/>
    </source>
</evidence>
<evidence type="ECO:0000313" key="13">
    <source>
        <dbReference type="EMBL" id="HDL90521.1"/>
    </source>
</evidence>
<dbReference type="EMBL" id="DQZW01000302">
    <property type="protein sequence ID" value="HDL90521.1"/>
    <property type="molecule type" value="Genomic_DNA"/>
</dbReference>
<keyword evidence="8" id="KW-0378">Hydrolase</keyword>
<evidence type="ECO:0000256" key="5">
    <source>
        <dbReference type="ARBA" id="ARBA00022485"/>
    </source>
</evidence>
<dbReference type="AlphaFoldDB" id="A0A7C1B275"/>
<evidence type="ECO:0000259" key="12">
    <source>
        <dbReference type="SMART" id="SM00986"/>
    </source>
</evidence>
<organism evidence="13">
    <name type="scientific">Thermodesulforhabdus norvegica</name>
    <dbReference type="NCBI Taxonomy" id="39841"/>
    <lineage>
        <taxon>Bacteria</taxon>
        <taxon>Pseudomonadati</taxon>
        <taxon>Thermodesulfobacteriota</taxon>
        <taxon>Syntrophobacteria</taxon>
        <taxon>Syntrophobacterales</taxon>
        <taxon>Thermodesulforhabdaceae</taxon>
        <taxon>Thermodesulforhabdus</taxon>
    </lineage>
</organism>
<dbReference type="NCBIfam" id="TIGR00758">
    <property type="entry name" value="UDG_fam4"/>
    <property type="match status" value="1"/>
</dbReference>
<dbReference type="PANTHER" id="PTHR33693:SF1">
    <property type="entry name" value="TYPE-4 URACIL-DNA GLYCOSYLASE"/>
    <property type="match status" value="1"/>
</dbReference>
<evidence type="ECO:0000256" key="7">
    <source>
        <dbReference type="ARBA" id="ARBA00022763"/>
    </source>
</evidence>
<evidence type="ECO:0000256" key="8">
    <source>
        <dbReference type="ARBA" id="ARBA00022801"/>
    </source>
</evidence>
<comment type="caution">
    <text evidence="13">The sequence shown here is derived from an EMBL/GenBank/DDBJ whole genome shotgun (WGS) entry which is preliminary data.</text>
</comment>
<evidence type="ECO:0000256" key="10">
    <source>
        <dbReference type="ARBA" id="ARBA00023014"/>
    </source>
</evidence>
<name>A0A7C1B275_9BACT</name>
<dbReference type="InterPro" id="IPR005122">
    <property type="entry name" value="Uracil-DNA_glycosylase-like"/>
</dbReference>
<accession>A0A7C1B275</accession>
<dbReference type="CDD" id="cd10030">
    <property type="entry name" value="UDG-F4_TTUDGA_SPO1dp_like"/>
    <property type="match status" value="1"/>
</dbReference>
<dbReference type="SMART" id="SM00986">
    <property type="entry name" value="UDG"/>
    <property type="match status" value="1"/>
</dbReference>
<evidence type="ECO:0000256" key="1">
    <source>
        <dbReference type="ARBA" id="ARBA00001400"/>
    </source>
</evidence>
<evidence type="ECO:0000256" key="9">
    <source>
        <dbReference type="ARBA" id="ARBA00023004"/>
    </source>
</evidence>
<keyword evidence="5" id="KW-0004">4Fe-4S</keyword>
<keyword evidence="9" id="KW-0408">Iron</keyword>
<keyword evidence="10" id="KW-0411">Iron-sulfur</keyword>
<dbReference type="InterPro" id="IPR036895">
    <property type="entry name" value="Uracil-DNA_glycosylase-like_sf"/>
</dbReference>
<dbReference type="Proteomes" id="UP000886355">
    <property type="component" value="Unassembled WGS sequence"/>
</dbReference>
<evidence type="ECO:0000256" key="4">
    <source>
        <dbReference type="ARBA" id="ARBA00019403"/>
    </source>
</evidence>
<evidence type="ECO:0000256" key="6">
    <source>
        <dbReference type="ARBA" id="ARBA00022723"/>
    </source>
</evidence>
<dbReference type="Gene3D" id="3.40.470.10">
    <property type="entry name" value="Uracil-DNA glycosylase-like domain"/>
    <property type="match status" value="1"/>
</dbReference>
<protein>
    <recommendedName>
        <fullName evidence="4">Type-4 uracil-DNA glycosylase</fullName>
        <ecNumber evidence="3">3.2.2.27</ecNumber>
    </recommendedName>
</protein>
<keyword evidence="7" id="KW-0227">DNA damage</keyword>